<dbReference type="AlphaFoldDB" id="A0A101SEL2"/>
<proteinExistence type="inferred from homology"/>
<evidence type="ECO:0000256" key="8">
    <source>
        <dbReference type="SAM" id="MobiDB-lite"/>
    </source>
</evidence>
<dbReference type="PANTHER" id="PTHR43744:SF12">
    <property type="entry name" value="ABC TRANSPORTER PERMEASE PROTEIN MG189-RELATED"/>
    <property type="match status" value="1"/>
</dbReference>
<name>A0A101SEL2_9ACTN</name>
<feature type="compositionally biased region" description="Low complexity" evidence="8">
    <location>
        <begin position="1"/>
        <end position="22"/>
    </location>
</feature>
<gene>
    <name evidence="10" type="ORF">AQJ46_11785</name>
</gene>
<dbReference type="STRING" id="58343.AQJ46_11785"/>
<dbReference type="SUPFAM" id="SSF161098">
    <property type="entry name" value="MetI-like"/>
    <property type="match status" value="1"/>
</dbReference>
<evidence type="ECO:0000256" key="6">
    <source>
        <dbReference type="ARBA" id="ARBA00023136"/>
    </source>
</evidence>
<keyword evidence="3" id="KW-1003">Cell membrane</keyword>
<dbReference type="InterPro" id="IPR000515">
    <property type="entry name" value="MetI-like"/>
</dbReference>
<evidence type="ECO:0000313" key="11">
    <source>
        <dbReference type="Proteomes" id="UP000053669"/>
    </source>
</evidence>
<keyword evidence="6 7" id="KW-0472">Membrane</keyword>
<comment type="subcellular location">
    <subcellularLocation>
        <location evidence="1 7">Cell membrane</location>
        <topology evidence="1 7">Multi-pass membrane protein</topology>
    </subcellularLocation>
</comment>
<feature type="compositionally biased region" description="Basic residues" evidence="8">
    <location>
        <begin position="23"/>
        <end position="33"/>
    </location>
</feature>
<feature type="transmembrane region" description="Helical" evidence="7">
    <location>
        <begin position="173"/>
        <end position="194"/>
    </location>
</feature>
<comment type="caution">
    <text evidence="10">The sequence shown here is derived from an EMBL/GenBank/DDBJ whole genome shotgun (WGS) entry which is preliminary data.</text>
</comment>
<comment type="similarity">
    <text evidence="7">Belongs to the binding-protein-dependent transport system permease family.</text>
</comment>
<feature type="transmembrane region" description="Helical" evidence="7">
    <location>
        <begin position="140"/>
        <end position="161"/>
    </location>
</feature>
<dbReference type="PANTHER" id="PTHR43744">
    <property type="entry name" value="ABC TRANSPORTER PERMEASE PROTEIN MG189-RELATED-RELATED"/>
    <property type="match status" value="1"/>
</dbReference>
<dbReference type="PROSITE" id="PS50928">
    <property type="entry name" value="ABC_TM1"/>
    <property type="match status" value="1"/>
</dbReference>
<protein>
    <submittedName>
        <fullName evidence="10">ABC transporter permease</fullName>
    </submittedName>
</protein>
<dbReference type="CDD" id="cd06261">
    <property type="entry name" value="TM_PBP2"/>
    <property type="match status" value="1"/>
</dbReference>
<dbReference type="Pfam" id="PF00528">
    <property type="entry name" value="BPD_transp_1"/>
    <property type="match status" value="1"/>
</dbReference>
<evidence type="ECO:0000259" key="9">
    <source>
        <dbReference type="PROSITE" id="PS50928"/>
    </source>
</evidence>
<feature type="transmembrane region" description="Helical" evidence="7">
    <location>
        <begin position="215"/>
        <end position="238"/>
    </location>
</feature>
<dbReference type="InterPro" id="IPR035906">
    <property type="entry name" value="MetI-like_sf"/>
</dbReference>
<feature type="transmembrane region" description="Helical" evidence="7">
    <location>
        <begin position="109"/>
        <end position="133"/>
    </location>
</feature>
<sequence length="321" mass="35139">MTTAPTTTARRTPPPRTVGARTSPRKPMRRTRRPRSLAARLAWLIVMGLAVLFFCVPVVWLLLATTKTDGQIVRDNPFSFGSLTAIADAWHHLYAFQEGAILTWLKNSALYTFGALAITLVTSIPAGYALALTQFIGRRMLLTITMLVMLMPTAAMVLPLYLGMNAVHLDGTIWSVILPFSFFPFGVYLTYIYFSSNVPADLLSAARIDGCSEWQVFRLVAMPLAKPVIALVGFFNFVGNWNNFFLPFVMLPDSSQYPAQVGLNNLLAASPLFNTSSGAGNQIMRPELALATLVSIVPVLIVFLFSQRALVAGMLAGATKE</sequence>
<feature type="transmembrane region" description="Helical" evidence="7">
    <location>
        <begin position="288"/>
        <end position="305"/>
    </location>
</feature>
<evidence type="ECO:0000256" key="4">
    <source>
        <dbReference type="ARBA" id="ARBA00022692"/>
    </source>
</evidence>
<feature type="domain" description="ABC transmembrane type-1" evidence="9">
    <location>
        <begin position="105"/>
        <end position="306"/>
    </location>
</feature>
<evidence type="ECO:0000256" key="7">
    <source>
        <dbReference type="RuleBase" id="RU363032"/>
    </source>
</evidence>
<keyword evidence="4 7" id="KW-0812">Transmembrane</keyword>
<dbReference type="Gene3D" id="1.10.3720.10">
    <property type="entry name" value="MetI-like"/>
    <property type="match status" value="1"/>
</dbReference>
<evidence type="ECO:0000313" key="10">
    <source>
        <dbReference type="EMBL" id="KUN72514.1"/>
    </source>
</evidence>
<dbReference type="Proteomes" id="UP000053669">
    <property type="component" value="Unassembled WGS sequence"/>
</dbReference>
<feature type="region of interest" description="Disordered" evidence="8">
    <location>
        <begin position="1"/>
        <end position="33"/>
    </location>
</feature>
<keyword evidence="2 7" id="KW-0813">Transport</keyword>
<evidence type="ECO:0000256" key="2">
    <source>
        <dbReference type="ARBA" id="ARBA00022448"/>
    </source>
</evidence>
<dbReference type="GO" id="GO:0055085">
    <property type="term" value="P:transmembrane transport"/>
    <property type="evidence" value="ECO:0007669"/>
    <property type="project" value="InterPro"/>
</dbReference>
<keyword evidence="5 7" id="KW-1133">Transmembrane helix</keyword>
<accession>A0A101SEL2</accession>
<evidence type="ECO:0000256" key="5">
    <source>
        <dbReference type="ARBA" id="ARBA00022989"/>
    </source>
</evidence>
<dbReference type="GO" id="GO:0005886">
    <property type="term" value="C:plasma membrane"/>
    <property type="evidence" value="ECO:0007669"/>
    <property type="project" value="UniProtKB-SubCell"/>
</dbReference>
<feature type="transmembrane region" description="Helical" evidence="7">
    <location>
        <begin position="37"/>
        <end position="63"/>
    </location>
</feature>
<reference evidence="10 11" key="1">
    <citation type="submission" date="2015-10" db="EMBL/GenBank/DDBJ databases">
        <title>Draft genome sequence of Streptomyces canus DSM 40017, type strain for the species Streptomyces canus.</title>
        <authorList>
            <person name="Ruckert C."/>
            <person name="Winkler A."/>
            <person name="Kalinowski J."/>
            <person name="Kampfer P."/>
            <person name="Glaeser S."/>
        </authorList>
    </citation>
    <scope>NUCLEOTIDE SEQUENCE [LARGE SCALE GENOMIC DNA]</scope>
    <source>
        <strain evidence="10 11">DSM 40017</strain>
    </source>
</reference>
<dbReference type="EMBL" id="LMWU01000012">
    <property type="protein sequence ID" value="KUN72514.1"/>
    <property type="molecule type" value="Genomic_DNA"/>
</dbReference>
<evidence type="ECO:0000256" key="1">
    <source>
        <dbReference type="ARBA" id="ARBA00004651"/>
    </source>
</evidence>
<evidence type="ECO:0000256" key="3">
    <source>
        <dbReference type="ARBA" id="ARBA00022475"/>
    </source>
</evidence>
<organism evidence="10 11">
    <name type="scientific">Streptomyces canus</name>
    <dbReference type="NCBI Taxonomy" id="58343"/>
    <lineage>
        <taxon>Bacteria</taxon>
        <taxon>Bacillati</taxon>
        <taxon>Actinomycetota</taxon>
        <taxon>Actinomycetes</taxon>
        <taxon>Kitasatosporales</taxon>
        <taxon>Streptomycetaceae</taxon>
        <taxon>Streptomyces</taxon>
        <taxon>Streptomyces aurantiacus group</taxon>
    </lineage>
</organism>